<feature type="transmembrane region" description="Helical" evidence="1">
    <location>
        <begin position="6"/>
        <end position="23"/>
    </location>
</feature>
<proteinExistence type="predicted"/>
<reference evidence="3" key="1">
    <citation type="submission" date="2017-08" db="EMBL/GenBank/DDBJ databases">
        <authorList>
            <person name="Brisse S."/>
        </authorList>
    </citation>
    <scope>NUCLEOTIDE SEQUENCE [LARGE SCALE GENOMIC DNA]</scope>
    <source>
        <strain evidence="3">06D021</strain>
    </source>
</reference>
<dbReference type="Proteomes" id="UP000220639">
    <property type="component" value="Unassembled WGS sequence"/>
</dbReference>
<keyword evidence="1" id="KW-1133">Transmembrane helix</keyword>
<organism evidence="2 3">
    <name type="scientific">Klebsiella grimontii</name>
    <dbReference type="NCBI Taxonomy" id="2058152"/>
    <lineage>
        <taxon>Bacteria</taxon>
        <taxon>Pseudomonadati</taxon>
        <taxon>Pseudomonadota</taxon>
        <taxon>Gammaproteobacteria</taxon>
        <taxon>Enterobacterales</taxon>
        <taxon>Enterobacteriaceae</taxon>
        <taxon>Klebsiella/Raoultella group</taxon>
        <taxon>Klebsiella</taxon>
    </lineage>
</organism>
<keyword evidence="1" id="KW-0472">Membrane</keyword>
<evidence type="ECO:0000256" key="1">
    <source>
        <dbReference type="SAM" id="Phobius"/>
    </source>
</evidence>
<evidence type="ECO:0000313" key="3">
    <source>
        <dbReference type="Proteomes" id="UP000220639"/>
    </source>
</evidence>
<name>A0A285B8K5_9ENTR</name>
<dbReference type="AlphaFoldDB" id="A0A285B8K5"/>
<keyword evidence="1" id="KW-0812">Transmembrane</keyword>
<gene>
    <name evidence="2" type="ORF">KOSB73_320053</name>
</gene>
<dbReference type="RefSeq" id="WP_009653226.1">
    <property type="nucleotide sequence ID" value="NZ_CABGYQ010000046.1"/>
</dbReference>
<evidence type="ECO:0000313" key="2">
    <source>
        <dbReference type="EMBL" id="SNU37215.1"/>
    </source>
</evidence>
<sequence length="172" mass="20181">MFEQNNIFYSMLLLIIFLSYMLYKSIKSKKRLHNRYEEVYKAFHLADSEYNGGMKDAYRNLSLSNAHLKFLADYFNQETVKFDGRSIICEREDDVQYVFSLMSESHFWLNKAMKDIDTVVNNTDVIKDIKLSVPPFSSLGGLKLIADEFNLESKEFDGFSTLKIKYEEQKGE</sequence>
<dbReference type="EMBL" id="FZTC01000026">
    <property type="protein sequence ID" value="SNU37215.1"/>
    <property type="molecule type" value="Genomic_DNA"/>
</dbReference>
<protein>
    <submittedName>
        <fullName evidence="2">Uncharacterized protein</fullName>
    </submittedName>
</protein>
<accession>A0A285B8K5</accession>